<proteinExistence type="predicted"/>
<gene>
    <name evidence="1" type="ORF">CKAH01_07468</name>
</gene>
<sequence length="70" mass="8113">MCYLDCRDTAMLSKRTLCQGLEDAYDDDRDFEFYVPEESQGDIHVPCNPYIFQDARKTHHYPMITSASGT</sequence>
<evidence type="ECO:0000313" key="1">
    <source>
        <dbReference type="EMBL" id="KAK2738090.1"/>
    </source>
</evidence>
<dbReference type="EMBL" id="VYYT01000389">
    <property type="protein sequence ID" value="KAK2738090.1"/>
    <property type="molecule type" value="Genomic_DNA"/>
</dbReference>
<dbReference type="AlphaFoldDB" id="A0AAD9Y3Z7"/>
<accession>A0AAD9Y3Z7</accession>
<reference evidence="1" key="1">
    <citation type="submission" date="2023-02" db="EMBL/GenBank/DDBJ databases">
        <title>Colletotrichum kahawae CIFC_Que2 genome sequencing and assembly.</title>
        <authorList>
            <person name="Baroncelli R."/>
        </authorList>
    </citation>
    <scope>NUCLEOTIDE SEQUENCE</scope>
    <source>
        <strain evidence="1">CIFC_Que2</strain>
    </source>
</reference>
<organism evidence="1 2">
    <name type="scientific">Colletotrichum kahawae</name>
    <name type="common">Coffee berry disease fungus</name>
    <dbReference type="NCBI Taxonomy" id="34407"/>
    <lineage>
        <taxon>Eukaryota</taxon>
        <taxon>Fungi</taxon>
        <taxon>Dikarya</taxon>
        <taxon>Ascomycota</taxon>
        <taxon>Pezizomycotina</taxon>
        <taxon>Sordariomycetes</taxon>
        <taxon>Hypocreomycetidae</taxon>
        <taxon>Glomerellales</taxon>
        <taxon>Glomerellaceae</taxon>
        <taxon>Colletotrichum</taxon>
        <taxon>Colletotrichum gloeosporioides species complex</taxon>
    </lineage>
</organism>
<name>A0AAD9Y3Z7_COLKA</name>
<dbReference type="Proteomes" id="UP001281614">
    <property type="component" value="Unassembled WGS sequence"/>
</dbReference>
<evidence type="ECO:0000313" key="2">
    <source>
        <dbReference type="Proteomes" id="UP001281614"/>
    </source>
</evidence>
<keyword evidence="2" id="KW-1185">Reference proteome</keyword>
<protein>
    <submittedName>
        <fullName evidence="1">Uncharacterized protein</fullName>
    </submittedName>
</protein>
<comment type="caution">
    <text evidence="1">The sequence shown here is derived from an EMBL/GenBank/DDBJ whole genome shotgun (WGS) entry which is preliminary data.</text>
</comment>